<feature type="transmembrane region" description="Helical" evidence="8">
    <location>
        <begin position="579"/>
        <end position="605"/>
    </location>
</feature>
<dbReference type="PANTHER" id="PTHR42643:SF39">
    <property type="entry name" value="IONOTROPIC RECEPTOR 56A-RELATED"/>
    <property type="match status" value="1"/>
</dbReference>
<evidence type="ECO:0000256" key="4">
    <source>
        <dbReference type="ARBA" id="ARBA00022989"/>
    </source>
</evidence>
<keyword evidence="5 8" id="KW-0472">Membrane</keyword>
<evidence type="ECO:0000256" key="8">
    <source>
        <dbReference type="SAM" id="Phobius"/>
    </source>
</evidence>
<feature type="transmembrane region" description="Helical" evidence="8">
    <location>
        <begin position="390"/>
        <end position="411"/>
    </location>
</feature>
<evidence type="ECO:0008006" key="11">
    <source>
        <dbReference type="Google" id="ProtNLM"/>
    </source>
</evidence>
<evidence type="ECO:0000313" key="9">
    <source>
        <dbReference type="EnsemblMetazoa" id="SCAU015643-PA"/>
    </source>
</evidence>
<dbReference type="Proteomes" id="UP000095300">
    <property type="component" value="Unassembled WGS sequence"/>
</dbReference>
<protein>
    <recommendedName>
        <fullName evidence="11">Ionotropic glutamate receptor C-terminal domain-containing protein</fullName>
    </recommendedName>
</protein>
<keyword evidence="4 8" id="KW-1133">Transmembrane helix</keyword>
<organism evidence="9 10">
    <name type="scientific">Stomoxys calcitrans</name>
    <name type="common">Stable fly</name>
    <name type="synonym">Conops calcitrans</name>
    <dbReference type="NCBI Taxonomy" id="35570"/>
    <lineage>
        <taxon>Eukaryota</taxon>
        <taxon>Metazoa</taxon>
        <taxon>Ecdysozoa</taxon>
        <taxon>Arthropoda</taxon>
        <taxon>Hexapoda</taxon>
        <taxon>Insecta</taxon>
        <taxon>Pterygota</taxon>
        <taxon>Neoptera</taxon>
        <taxon>Endopterygota</taxon>
        <taxon>Diptera</taxon>
        <taxon>Brachycera</taxon>
        <taxon>Muscomorpha</taxon>
        <taxon>Muscoidea</taxon>
        <taxon>Muscidae</taxon>
        <taxon>Stomoxys</taxon>
    </lineage>
</organism>
<evidence type="ECO:0000256" key="7">
    <source>
        <dbReference type="ARBA" id="ARBA00023180"/>
    </source>
</evidence>
<dbReference type="GO" id="GO:0005886">
    <property type="term" value="C:plasma membrane"/>
    <property type="evidence" value="ECO:0007669"/>
    <property type="project" value="UniProtKB-SubCell"/>
</dbReference>
<keyword evidence="2" id="KW-1003">Cell membrane</keyword>
<gene>
    <name evidence="9" type="primary">106090044</name>
</gene>
<evidence type="ECO:0000256" key="5">
    <source>
        <dbReference type="ARBA" id="ARBA00023136"/>
    </source>
</evidence>
<dbReference type="KEGG" id="scac:106090044"/>
<name>A0A1I8QBG5_STOCA</name>
<proteinExistence type="predicted"/>
<evidence type="ECO:0000256" key="1">
    <source>
        <dbReference type="ARBA" id="ARBA00004651"/>
    </source>
</evidence>
<keyword evidence="10" id="KW-1185">Reference proteome</keyword>
<dbReference type="AlphaFoldDB" id="A0A1I8QBG5"/>
<feature type="transmembrane region" description="Helical" evidence="8">
    <location>
        <begin position="338"/>
        <end position="356"/>
    </location>
</feature>
<dbReference type="InterPro" id="IPR052192">
    <property type="entry name" value="Insect_Ionotropic_Sensory_Rcpt"/>
</dbReference>
<keyword evidence="6" id="KW-0675">Receptor</keyword>
<comment type="subcellular location">
    <subcellularLocation>
        <location evidence="1">Cell membrane</location>
        <topology evidence="1">Multi-pass membrane protein</topology>
    </subcellularLocation>
</comment>
<evidence type="ECO:0000256" key="3">
    <source>
        <dbReference type="ARBA" id="ARBA00022692"/>
    </source>
</evidence>
<dbReference type="SUPFAM" id="SSF53850">
    <property type="entry name" value="Periplasmic binding protein-like II"/>
    <property type="match status" value="1"/>
</dbReference>
<dbReference type="VEuPathDB" id="VectorBase:SCAU015643"/>
<dbReference type="PANTHER" id="PTHR42643">
    <property type="entry name" value="IONOTROPIC RECEPTOR 20A-RELATED"/>
    <property type="match status" value="1"/>
</dbReference>
<evidence type="ECO:0000313" key="10">
    <source>
        <dbReference type="Proteomes" id="UP000095300"/>
    </source>
</evidence>
<keyword evidence="3 8" id="KW-0812">Transmembrane</keyword>
<keyword evidence="7" id="KW-0325">Glycoprotein</keyword>
<dbReference type="Gene3D" id="1.10.287.70">
    <property type="match status" value="1"/>
</dbReference>
<evidence type="ECO:0000256" key="6">
    <source>
        <dbReference type="ARBA" id="ARBA00023170"/>
    </source>
</evidence>
<sequence length="633" mass="74587">MAWHFNVLIPIRSVHNFSLSKVVAMISLTKPSSSKGVCLFTLVFGLSCQVAYTNAVMTIKDDIQKLNEKYKLQMNVVIDLKGNQSMDLMENLGDLNVPKILISQPEAAKHNLYKLFNMQMLAIVQLDMTNLNLTLAIMEKLLWRRHFSKIIIQFKGDETLDVNKDLLYLFHRCWLQGHTSVLVYWRNTTYTYTPYPSIQVQLLHNFGDFTEQQQQDFQQFEFFIPFIELPPRCFSYYNRKGQLIRSGIYYKIVQNFITHYNGSIRHEFFDPWSTSLNRETTNDLVTHKGYRFITTLLARNENYESSDAFHFGKFYFMVPAGKEIKQSLYLFLSFHPHMWLMIAILLAILFLLLVVIDHRKHGKHEYLESFFNAFRIIIFMNDEIFPGRTFFNYMLDLLFLVIGLFLTNSYVCNLSSMYTSRIYEPGLTTLKDIERTKLRIHVHSLDYDQYMAVENMPAVVYERMFAGNNTEFYWNRQTLNFVTMFASGADIVEYLLFQQLYMRKPFAEYISEPMNTNPSTIIIPHRSPFLEFFNRYLSYLKDSGILNKFRTDSQWDGVLGSNIHFFQDTEVNRSLSTEYLQYAFVIWLIGVSSATIAFIGELMWFKKYGKIDQRTLKKTVRGAHPDKRLQFAN</sequence>
<dbReference type="EnsemblMetazoa" id="SCAU015643-RA">
    <property type="protein sequence ID" value="SCAU015643-PA"/>
    <property type="gene ID" value="SCAU015643"/>
</dbReference>
<reference evidence="9" key="1">
    <citation type="submission" date="2020-05" db="UniProtKB">
        <authorList>
            <consortium name="EnsemblMetazoa"/>
        </authorList>
    </citation>
    <scope>IDENTIFICATION</scope>
    <source>
        <strain evidence="9">USDA</strain>
    </source>
</reference>
<accession>A0A1I8QBG5</accession>
<evidence type="ECO:0000256" key="2">
    <source>
        <dbReference type="ARBA" id="ARBA00022475"/>
    </source>
</evidence>
<dbReference type="OrthoDB" id="7912094at2759"/>